<dbReference type="PANTHER" id="PTHR30629">
    <property type="entry name" value="PROPHAGE INTEGRASE"/>
    <property type="match status" value="1"/>
</dbReference>
<gene>
    <name evidence="6" type="ORF">KWG56_11765</name>
</gene>
<dbReference type="EMBL" id="CP080034">
    <property type="protein sequence ID" value="QYC09283.1"/>
    <property type="molecule type" value="Genomic_DNA"/>
</dbReference>
<evidence type="ECO:0000313" key="7">
    <source>
        <dbReference type="Proteomes" id="UP000824334"/>
    </source>
</evidence>
<proteinExistence type="inferred from homology"/>
<protein>
    <submittedName>
        <fullName evidence="6">Integrase family protein</fullName>
    </submittedName>
</protein>
<evidence type="ECO:0000256" key="3">
    <source>
        <dbReference type="PROSITE-ProRule" id="PRU01248"/>
    </source>
</evidence>
<comment type="similarity">
    <text evidence="1">Belongs to the 'phage' integrase family.</text>
</comment>
<dbReference type="PROSITE" id="PS51898">
    <property type="entry name" value="TYR_RECOMBINASE"/>
    <property type="match status" value="1"/>
</dbReference>
<feature type="domain" description="Core-binding (CB)" evidence="5">
    <location>
        <begin position="105"/>
        <end position="194"/>
    </location>
</feature>
<evidence type="ECO:0000259" key="5">
    <source>
        <dbReference type="PROSITE" id="PS51900"/>
    </source>
</evidence>
<dbReference type="Pfam" id="PF22022">
    <property type="entry name" value="Phage_int_M"/>
    <property type="match status" value="1"/>
</dbReference>
<dbReference type="InterPro" id="IPR044068">
    <property type="entry name" value="CB"/>
</dbReference>
<feature type="domain" description="Tyr recombinase" evidence="4">
    <location>
        <begin position="227"/>
        <end position="419"/>
    </location>
</feature>
<dbReference type="InterPro" id="IPR002104">
    <property type="entry name" value="Integrase_catalytic"/>
</dbReference>
<dbReference type="RefSeq" id="WP_219354893.1">
    <property type="nucleotide sequence ID" value="NZ_CP080034.1"/>
</dbReference>
<evidence type="ECO:0000259" key="4">
    <source>
        <dbReference type="PROSITE" id="PS51898"/>
    </source>
</evidence>
<keyword evidence="3" id="KW-0238">DNA-binding</keyword>
<sequence length="466" mass="52721">MATVALTDRYLNSLKPLPRERIELSDAGCPGLVLRASHKGAKVWLLRYRGHDGRNARHRLGEYPAMTLKTARLEAGRLRELIENGGDPLHEKREAKEQARQDAVATFGKLIDAYWTACETGEWQPKRKRKRTSTLAYEKRLAERHIQPVLYDLPLSTIKRSTVKSLLREMVRKGITAQTNRVQAVIRQVYNFGISEELVEINPAMGFPPFHAQKPRLRIWKDQELRLLWRALTEPEPRKAIKSDEIFVGPQVRVALQLAMLLLQRRTEIVGMDLSELDLDQGVWRISPDRMKSGRPHQVPLPPYSVELIRKAITLSSLPSDRMSGPVFHDPRDTTKPMQPAALTRAMGRLRELIGVDDLTVHDLRRTGSTALTSERLRVSPLIRSKVLGHSSDTGGGAQVSSTHYDMNEYMVDKRSALKGWEALLLKIVSDGPARDSKPRHPIVMRTVMFGLEAANDPWPISSASH</sequence>
<accession>A0ABX8TGQ5</accession>
<name>A0ABX8TGQ5_9CAUL</name>
<dbReference type="Proteomes" id="UP000824334">
    <property type="component" value="Chromosome"/>
</dbReference>
<dbReference type="InterPro" id="IPR053876">
    <property type="entry name" value="Phage_int_M"/>
</dbReference>
<evidence type="ECO:0000256" key="1">
    <source>
        <dbReference type="ARBA" id="ARBA00008857"/>
    </source>
</evidence>
<evidence type="ECO:0000256" key="2">
    <source>
        <dbReference type="ARBA" id="ARBA00022908"/>
    </source>
</evidence>
<organism evidence="6 7">
    <name type="scientific">Brevundimonas nasdae</name>
    <dbReference type="NCBI Taxonomy" id="172043"/>
    <lineage>
        <taxon>Bacteria</taxon>
        <taxon>Pseudomonadati</taxon>
        <taxon>Pseudomonadota</taxon>
        <taxon>Alphaproteobacteria</taxon>
        <taxon>Caulobacterales</taxon>
        <taxon>Caulobacteraceae</taxon>
        <taxon>Brevundimonas</taxon>
    </lineage>
</organism>
<reference evidence="6 7" key="1">
    <citation type="submission" date="2021-07" db="EMBL/GenBank/DDBJ databases">
        <title>Isolation and characterization of bacteria from a gold mining with a capacity of golden bioaccumulation.</title>
        <authorList>
            <person name="Yang X.J."/>
        </authorList>
    </citation>
    <scope>NUCLEOTIDE SEQUENCE [LARGE SCALE GENOMIC DNA]</scope>
    <source>
        <strain evidence="6 7">Au29</strain>
    </source>
</reference>
<dbReference type="PANTHER" id="PTHR30629:SF2">
    <property type="entry name" value="PROPHAGE INTEGRASE INTS-RELATED"/>
    <property type="match status" value="1"/>
</dbReference>
<dbReference type="InterPro" id="IPR050808">
    <property type="entry name" value="Phage_Integrase"/>
</dbReference>
<dbReference type="Pfam" id="PF13356">
    <property type="entry name" value="Arm-DNA-bind_3"/>
    <property type="match status" value="1"/>
</dbReference>
<dbReference type="InterPro" id="IPR025166">
    <property type="entry name" value="Integrase_DNA_bind_dom"/>
</dbReference>
<dbReference type="Pfam" id="PF00589">
    <property type="entry name" value="Phage_integrase"/>
    <property type="match status" value="1"/>
</dbReference>
<keyword evidence="7" id="KW-1185">Reference proteome</keyword>
<dbReference type="GeneID" id="94375951"/>
<evidence type="ECO:0000313" key="6">
    <source>
        <dbReference type="EMBL" id="QYC09283.1"/>
    </source>
</evidence>
<keyword evidence="2" id="KW-0229">DNA integration</keyword>
<dbReference type="PROSITE" id="PS51900">
    <property type="entry name" value="CB"/>
    <property type="match status" value="1"/>
</dbReference>